<protein>
    <submittedName>
        <fullName evidence="1">Uncharacterized protein</fullName>
    </submittedName>
</protein>
<keyword evidence="2" id="KW-1185">Reference proteome</keyword>
<name>A0A397TGV5_9GLOM</name>
<proteinExistence type="predicted"/>
<reference evidence="1 2" key="1">
    <citation type="submission" date="2018-06" db="EMBL/GenBank/DDBJ databases">
        <title>Comparative genomics reveals the genomic features of Rhizophagus irregularis, R. cerebriforme, R. diaphanum and Gigaspora rosea, and their symbiotic lifestyle signature.</title>
        <authorList>
            <person name="Morin E."/>
            <person name="San Clemente H."/>
            <person name="Chen E.C.H."/>
            <person name="De La Providencia I."/>
            <person name="Hainaut M."/>
            <person name="Kuo A."/>
            <person name="Kohler A."/>
            <person name="Murat C."/>
            <person name="Tang N."/>
            <person name="Roy S."/>
            <person name="Loubradou J."/>
            <person name="Henrissat B."/>
            <person name="Grigoriev I.V."/>
            <person name="Corradi N."/>
            <person name="Roux C."/>
            <person name="Martin F.M."/>
        </authorList>
    </citation>
    <scope>NUCLEOTIDE SEQUENCE [LARGE SCALE GENOMIC DNA]</scope>
    <source>
        <strain evidence="1 2">DAOM 227022</strain>
    </source>
</reference>
<dbReference type="OrthoDB" id="2313461at2759"/>
<comment type="caution">
    <text evidence="1">The sequence shown here is derived from an EMBL/GenBank/DDBJ whole genome shotgun (WGS) entry which is preliminary data.</text>
</comment>
<evidence type="ECO:0000313" key="1">
    <source>
        <dbReference type="EMBL" id="RIA95627.1"/>
    </source>
</evidence>
<dbReference type="AlphaFoldDB" id="A0A397TGV5"/>
<dbReference type="EMBL" id="QKYT01000058">
    <property type="protein sequence ID" value="RIA95627.1"/>
    <property type="molecule type" value="Genomic_DNA"/>
</dbReference>
<organism evidence="1 2">
    <name type="scientific">Glomus cerebriforme</name>
    <dbReference type="NCBI Taxonomy" id="658196"/>
    <lineage>
        <taxon>Eukaryota</taxon>
        <taxon>Fungi</taxon>
        <taxon>Fungi incertae sedis</taxon>
        <taxon>Mucoromycota</taxon>
        <taxon>Glomeromycotina</taxon>
        <taxon>Glomeromycetes</taxon>
        <taxon>Glomerales</taxon>
        <taxon>Glomeraceae</taxon>
        <taxon>Glomus</taxon>
    </lineage>
</organism>
<gene>
    <name evidence="1" type="ORF">C1645_757112</name>
</gene>
<evidence type="ECO:0000313" key="2">
    <source>
        <dbReference type="Proteomes" id="UP000265703"/>
    </source>
</evidence>
<sequence length="208" mass="23723">MDPQNNNLDDNVYSYNNEFFTMNDNNNNFPAQLIIPPDYNYQQSISYDISNNNVINSPDQFNNDVSNDSDAISPDNNYNSNGAISSDNNYQQYDVLNNIFLNNFQQFMTNDTSNDDTIFPDHYHQHPSSLNNSQQYLSNGTPNDNVTNVTDQQCNGVIPPYNYQQSMHVDQPNILPSINITINSSQVSEIFRSGFKIVFMPITNLDNS</sequence>
<dbReference type="Proteomes" id="UP000265703">
    <property type="component" value="Unassembled WGS sequence"/>
</dbReference>
<accession>A0A397TGV5</accession>